<dbReference type="InterPro" id="IPR004839">
    <property type="entry name" value="Aminotransferase_I/II_large"/>
</dbReference>
<dbReference type="Pfam" id="PF00392">
    <property type="entry name" value="GntR"/>
    <property type="match status" value="1"/>
</dbReference>
<dbReference type="CDD" id="cd07377">
    <property type="entry name" value="WHTH_GntR"/>
    <property type="match status" value="1"/>
</dbReference>
<comment type="caution">
    <text evidence="7">The sequence shown here is derived from an EMBL/GenBank/DDBJ whole genome shotgun (WGS) entry which is preliminary data.</text>
</comment>
<dbReference type="PANTHER" id="PTHR46577">
    <property type="entry name" value="HTH-TYPE TRANSCRIPTIONAL REGULATORY PROTEIN GABR"/>
    <property type="match status" value="1"/>
</dbReference>
<keyword evidence="3" id="KW-0805">Transcription regulation</keyword>
<dbReference type="GO" id="GO:0003677">
    <property type="term" value="F:DNA binding"/>
    <property type="evidence" value="ECO:0007669"/>
    <property type="project" value="UniProtKB-KW"/>
</dbReference>
<reference evidence="7 8" key="1">
    <citation type="submission" date="2019-06" db="EMBL/GenBank/DDBJ databases">
        <title>Analysis of the biodiversity of Brassica napus bacterial endophytes for the selection of potential efficient biofertilizers for rapeseed crops.</title>
        <authorList>
            <person name="Jimenez-Gomez A."/>
            <person name="Saati-Santamaria Z."/>
            <person name="Menendez E."/>
            <person name="Rivas R."/>
            <person name="Mateos P.F."/>
            <person name="Velazquez E."/>
            <person name="Garcia-Fraile P."/>
        </authorList>
    </citation>
    <scope>NUCLEOTIDE SEQUENCE [LARGE SCALE GENOMIC DNA]</scope>
    <source>
        <strain evidence="7 8">CDVBN10</strain>
    </source>
</reference>
<dbReference type="Proteomes" id="UP000572407">
    <property type="component" value="Unassembled WGS sequence"/>
</dbReference>
<dbReference type="SUPFAM" id="SSF46785">
    <property type="entry name" value="Winged helix' DNA-binding domain"/>
    <property type="match status" value="1"/>
</dbReference>
<dbReference type="InterPro" id="IPR000524">
    <property type="entry name" value="Tscrpt_reg_HTH_GntR"/>
</dbReference>
<evidence type="ECO:0000256" key="2">
    <source>
        <dbReference type="ARBA" id="ARBA00022898"/>
    </source>
</evidence>
<name>A0A7V8RJX0_9PSED</name>
<dbReference type="GO" id="GO:0030170">
    <property type="term" value="F:pyridoxal phosphate binding"/>
    <property type="evidence" value="ECO:0007669"/>
    <property type="project" value="InterPro"/>
</dbReference>
<keyword evidence="7" id="KW-0032">Aminotransferase</keyword>
<dbReference type="GO" id="GO:0008483">
    <property type="term" value="F:transaminase activity"/>
    <property type="evidence" value="ECO:0007669"/>
    <property type="project" value="UniProtKB-KW"/>
</dbReference>
<comment type="similarity">
    <text evidence="1">In the C-terminal section; belongs to the class-I pyridoxal-phosphate-dependent aminotransferase family.</text>
</comment>
<keyword evidence="4" id="KW-0238">DNA-binding</keyword>
<dbReference type="RefSeq" id="WP_181287644.1">
    <property type="nucleotide sequence ID" value="NZ_VDLV01000010.1"/>
</dbReference>
<protein>
    <submittedName>
        <fullName evidence="7">PLP-dependent aminotransferase family protein</fullName>
    </submittedName>
</protein>
<sequence>MWVPQLSDTSQPMYLSIADALARDIDSGVLNEGDRLPTLRELASALDVTPGTISRAYSEAHRRHLVRGEVGRGTYVLNRQPLELATNNNAVALNLGQPELLDLSIIKPYSETLDYWLRGALVGMARSTDFARALDYAPDGGHPAHREAGAQWLRHSLPDAQWQQVVITSGAQHGLMVAMSALTRAGDLVLCEALCYPGIISLAHGLERRLRGVPMDDEGIIPEALRELCLREKPAMLICVATCQNPTAAIMSQQRRAQIAALAEEFDFIILDDDIYGFLATDPSTKPLAAFAPDRSVYLTSLSKSVMPALRIGYLHSPPKLLSRLTSMVRSSVWMPSPLTAQLASNVITEGLDKKLVRIQRNEAAARQAIAQEIFARFELKAQPYSYHVWLTLPEPWTSDEFTMLARANGVLVLSGSQFQAERSETTTRCVRLVLMSPTSQDELRFALTKLASLIDSDPRRFY</sequence>
<feature type="domain" description="HTH gntR-type" evidence="6">
    <location>
        <begin position="11"/>
        <end position="79"/>
    </location>
</feature>
<dbReference type="EMBL" id="VDLV01000010">
    <property type="protein sequence ID" value="MBA1377891.1"/>
    <property type="molecule type" value="Genomic_DNA"/>
</dbReference>
<gene>
    <name evidence="7" type="ORF">FHK92_08715</name>
</gene>
<evidence type="ECO:0000259" key="6">
    <source>
        <dbReference type="PROSITE" id="PS50949"/>
    </source>
</evidence>
<dbReference type="PROSITE" id="PS50949">
    <property type="entry name" value="HTH_GNTR"/>
    <property type="match status" value="1"/>
</dbReference>
<dbReference type="Pfam" id="PF00155">
    <property type="entry name" value="Aminotran_1_2"/>
    <property type="match status" value="1"/>
</dbReference>
<evidence type="ECO:0000313" key="8">
    <source>
        <dbReference type="Proteomes" id="UP000572407"/>
    </source>
</evidence>
<dbReference type="Gene3D" id="1.10.10.10">
    <property type="entry name" value="Winged helix-like DNA-binding domain superfamily/Winged helix DNA-binding domain"/>
    <property type="match status" value="1"/>
</dbReference>
<dbReference type="InterPro" id="IPR015424">
    <property type="entry name" value="PyrdxlP-dep_Trfase"/>
</dbReference>
<dbReference type="SMART" id="SM00345">
    <property type="entry name" value="HTH_GNTR"/>
    <property type="match status" value="1"/>
</dbReference>
<dbReference type="InterPro" id="IPR051446">
    <property type="entry name" value="HTH_trans_reg/aminotransferase"/>
</dbReference>
<proteinExistence type="inferred from homology"/>
<keyword evidence="7" id="KW-0808">Transferase</keyword>
<dbReference type="AlphaFoldDB" id="A0A7V8RJX0"/>
<evidence type="ECO:0000256" key="1">
    <source>
        <dbReference type="ARBA" id="ARBA00005384"/>
    </source>
</evidence>
<dbReference type="SUPFAM" id="SSF53383">
    <property type="entry name" value="PLP-dependent transferases"/>
    <property type="match status" value="1"/>
</dbReference>
<dbReference type="InterPro" id="IPR015421">
    <property type="entry name" value="PyrdxlP-dep_Trfase_major"/>
</dbReference>
<dbReference type="PANTHER" id="PTHR46577:SF1">
    <property type="entry name" value="HTH-TYPE TRANSCRIPTIONAL REGULATORY PROTEIN GABR"/>
    <property type="match status" value="1"/>
</dbReference>
<dbReference type="CDD" id="cd00609">
    <property type="entry name" value="AAT_like"/>
    <property type="match status" value="1"/>
</dbReference>
<keyword evidence="5" id="KW-0804">Transcription</keyword>
<dbReference type="GO" id="GO:0003700">
    <property type="term" value="F:DNA-binding transcription factor activity"/>
    <property type="evidence" value="ECO:0007669"/>
    <property type="project" value="InterPro"/>
</dbReference>
<dbReference type="InterPro" id="IPR015422">
    <property type="entry name" value="PyrdxlP-dep_Trfase_small"/>
</dbReference>
<evidence type="ECO:0000313" key="7">
    <source>
        <dbReference type="EMBL" id="MBA1377891.1"/>
    </source>
</evidence>
<evidence type="ECO:0000256" key="4">
    <source>
        <dbReference type="ARBA" id="ARBA00023125"/>
    </source>
</evidence>
<keyword evidence="2" id="KW-0663">Pyridoxal phosphate</keyword>
<evidence type="ECO:0000256" key="3">
    <source>
        <dbReference type="ARBA" id="ARBA00023015"/>
    </source>
</evidence>
<dbReference type="Gene3D" id="3.90.1150.10">
    <property type="entry name" value="Aspartate Aminotransferase, domain 1"/>
    <property type="match status" value="1"/>
</dbReference>
<dbReference type="Gene3D" id="3.40.640.10">
    <property type="entry name" value="Type I PLP-dependent aspartate aminotransferase-like (Major domain)"/>
    <property type="match status" value="1"/>
</dbReference>
<dbReference type="InterPro" id="IPR036388">
    <property type="entry name" value="WH-like_DNA-bd_sf"/>
</dbReference>
<dbReference type="InterPro" id="IPR036390">
    <property type="entry name" value="WH_DNA-bd_sf"/>
</dbReference>
<organism evidence="7 8">
    <name type="scientific">Pseudomonas brassicacearum subsp. neoaurantiaca</name>
    <dbReference type="NCBI Taxonomy" id="494916"/>
    <lineage>
        <taxon>Bacteria</taxon>
        <taxon>Pseudomonadati</taxon>
        <taxon>Pseudomonadota</taxon>
        <taxon>Gammaproteobacteria</taxon>
        <taxon>Pseudomonadales</taxon>
        <taxon>Pseudomonadaceae</taxon>
        <taxon>Pseudomonas</taxon>
    </lineage>
</organism>
<evidence type="ECO:0000256" key="5">
    <source>
        <dbReference type="ARBA" id="ARBA00023163"/>
    </source>
</evidence>
<accession>A0A7V8RJX0</accession>